<sequence>MAGSLPPFHHRYLLFLLLIIGAASTVTVAAALSLDLHHRFSDRVRQWEEDHGLPGAWWPEKGTAEYAAALAHHDRILHRRSLTDGSVLTFADGNATLRIDRLGLVCHARSEI</sequence>
<evidence type="ECO:0000313" key="1">
    <source>
        <dbReference type="EMBL" id="RRT40986.1"/>
    </source>
</evidence>
<evidence type="ECO:0000313" key="2">
    <source>
        <dbReference type="Proteomes" id="UP000287651"/>
    </source>
</evidence>
<gene>
    <name evidence="1" type="ORF">B296_00058154</name>
</gene>
<dbReference type="EMBL" id="AMZH03018947">
    <property type="protein sequence ID" value="RRT40986.1"/>
    <property type="molecule type" value="Genomic_DNA"/>
</dbReference>
<organism evidence="1 2">
    <name type="scientific">Ensete ventricosum</name>
    <name type="common">Abyssinian banana</name>
    <name type="synonym">Musa ensete</name>
    <dbReference type="NCBI Taxonomy" id="4639"/>
    <lineage>
        <taxon>Eukaryota</taxon>
        <taxon>Viridiplantae</taxon>
        <taxon>Streptophyta</taxon>
        <taxon>Embryophyta</taxon>
        <taxon>Tracheophyta</taxon>
        <taxon>Spermatophyta</taxon>
        <taxon>Magnoliopsida</taxon>
        <taxon>Liliopsida</taxon>
        <taxon>Zingiberales</taxon>
        <taxon>Musaceae</taxon>
        <taxon>Ensete</taxon>
    </lineage>
</organism>
<reference evidence="1 2" key="1">
    <citation type="journal article" date="2014" name="Agronomy (Basel)">
        <title>A Draft Genome Sequence for Ensete ventricosum, the Drought-Tolerant Tree Against Hunger.</title>
        <authorList>
            <person name="Harrison J."/>
            <person name="Moore K.A."/>
            <person name="Paszkiewicz K."/>
            <person name="Jones T."/>
            <person name="Grant M."/>
            <person name="Ambacheew D."/>
            <person name="Muzemil S."/>
            <person name="Studholme D.J."/>
        </authorList>
    </citation>
    <scope>NUCLEOTIDE SEQUENCE [LARGE SCALE GENOMIC DNA]</scope>
</reference>
<protein>
    <submittedName>
        <fullName evidence="1">Uncharacterized protein</fullName>
    </submittedName>
</protein>
<proteinExistence type="predicted"/>
<dbReference type="AlphaFoldDB" id="A0A426XNC2"/>
<name>A0A426XNC2_ENSVE</name>
<accession>A0A426XNC2</accession>
<dbReference type="Proteomes" id="UP000287651">
    <property type="component" value="Unassembled WGS sequence"/>
</dbReference>
<comment type="caution">
    <text evidence="1">The sequence shown here is derived from an EMBL/GenBank/DDBJ whole genome shotgun (WGS) entry which is preliminary data.</text>
</comment>